<name>A0A0E9SNS3_ANGAN</name>
<protein>
    <submittedName>
        <fullName evidence="1">Uncharacterized protein</fullName>
    </submittedName>
</protein>
<accession>A0A0E9SNS3</accession>
<organism evidence="1">
    <name type="scientific">Anguilla anguilla</name>
    <name type="common">European freshwater eel</name>
    <name type="synonym">Muraena anguilla</name>
    <dbReference type="NCBI Taxonomy" id="7936"/>
    <lineage>
        <taxon>Eukaryota</taxon>
        <taxon>Metazoa</taxon>
        <taxon>Chordata</taxon>
        <taxon>Craniata</taxon>
        <taxon>Vertebrata</taxon>
        <taxon>Euteleostomi</taxon>
        <taxon>Actinopterygii</taxon>
        <taxon>Neopterygii</taxon>
        <taxon>Teleostei</taxon>
        <taxon>Anguilliformes</taxon>
        <taxon>Anguillidae</taxon>
        <taxon>Anguilla</taxon>
    </lineage>
</organism>
<evidence type="ECO:0000313" key="1">
    <source>
        <dbReference type="EMBL" id="JAH42882.1"/>
    </source>
</evidence>
<reference evidence="1" key="2">
    <citation type="journal article" date="2015" name="Fish Shellfish Immunol.">
        <title>Early steps in the European eel (Anguilla anguilla)-Vibrio vulnificus interaction in the gills: Role of the RtxA13 toxin.</title>
        <authorList>
            <person name="Callol A."/>
            <person name="Pajuelo D."/>
            <person name="Ebbesson L."/>
            <person name="Teles M."/>
            <person name="MacKenzie S."/>
            <person name="Amaro C."/>
        </authorList>
    </citation>
    <scope>NUCLEOTIDE SEQUENCE</scope>
</reference>
<proteinExistence type="predicted"/>
<dbReference type="AlphaFoldDB" id="A0A0E9SNS3"/>
<reference evidence="1" key="1">
    <citation type="submission" date="2014-11" db="EMBL/GenBank/DDBJ databases">
        <authorList>
            <person name="Amaro Gonzalez C."/>
        </authorList>
    </citation>
    <scope>NUCLEOTIDE SEQUENCE</scope>
</reference>
<sequence length="22" mass="2551">MLNKMVAILQLIFFTTPINMIV</sequence>
<dbReference type="EMBL" id="GBXM01065695">
    <property type="protein sequence ID" value="JAH42882.1"/>
    <property type="molecule type" value="Transcribed_RNA"/>
</dbReference>